<evidence type="ECO:0000256" key="2">
    <source>
        <dbReference type="ARBA" id="ARBA00022692"/>
    </source>
</evidence>
<comment type="caution">
    <text evidence="7">The sequence shown here is derived from an EMBL/GenBank/DDBJ whole genome shotgun (WGS) entry which is preliminary data.</text>
</comment>
<feature type="signal peptide" evidence="5">
    <location>
        <begin position="1"/>
        <end position="20"/>
    </location>
</feature>
<keyword evidence="2" id="KW-0812">Transmembrane</keyword>
<gene>
    <name evidence="7" type="ORF">ACFO5X_22525</name>
</gene>
<keyword evidence="4" id="KW-0472">Membrane</keyword>
<dbReference type="EMBL" id="JBHSGI010000033">
    <property type="protein sequence ID" value="MFC4671345.1"/>
    <property type="molecule type" value="Genomic_DNA"/>
</dbReference>
<dbReference type="PANTHER" id="PTHR36985:SF1">
    <property type="entry name" value="TRANSLOCATION AND ASSEMBLY MODULE SUBUNIT TAMB"/>
    <property type="match status" value="1"/>
</dbReference>
<proteinExistence type="predicted"/>
<evidence type="ECO:0000313" key="7">
    <source>
        <dbReference type="EMBL" id="MFC4671345.1"/>
    </source>
</evidence>
<name>A0ABV9KN21_9RHOB</name>
<feature type="domain" description="Translocation and assembly module TamB C-terminal" evidence="6">
    <location>
        <begin position="976"/>
        <end position="1325"/>
    </location>
</feature>
<dbReference type="PANTHER" id="PTHR36985">
    <property type="entry name" value="TRANSLOCATION AND ASSEMBLY MODULE SUBUNIT TAMB"/>
    <property type="match status" value="1"/>
</dbReference>
<protein>
    <submittedName>
        <fullName evidence="7">Translocation/assembly module TamB domain-containing protein</fullName>
    </submittedName>
</protein>
<dbReference type="Pfam" id="PF04357">
    <property type="entry name" value="TamB"/>
    <property type="match status" value="1"/>
</dbReference>
<keyword evidence="8" id="KW-1185">Reference proteome</keyword>
<evidence type="ECO:0000259" key="6">
    <source>
        <dbReference type="Pfam" id="PF04357"/>
    </source>
</evidence>
<dbReference type="Proteomes" id="UP001595973">
    <property type="component" value="Unassembled WGS sequence"/>
</dbReference>
<reference evidence="8" key="1">
    <citation type="journal article" date="2019" name="Int. J. Syst. Evol. Microbiol.">
        <title>The Global Catalogue of Microorganisms (GCM) 10K type strain sequencing project: providing services to taxonomists for standard genome sequencing and annotation.</title>
        <authorList>
            <consortium name="The Broad Institute Genomics Platform"/>
            <consortium name="The Broad Institute Genome Sequencing Center for Infectious Disease"/>
            <person name="Wu L."/>
            <person name="Ma J."/>
        </authorList>
    </citation>
    <scope>NUCLEOTIDE SEQUENCE [LARGE SCALE GENOMIC DNA]</scope>
    <source>
        <strain evidence="8">CGMCC 4.7283</strain>
    </source>
</reference>
<evidence type="ECO:0000256" key="3">
    <source>
        <dbReference type="ARBA" id="ARBA00022989"/>
    </source>
</evidence>
<evidence type="ECO:0000256" key="4">
    <source>
        <dbReference type="ARBA" id="ARBA00023136"/>
    </source>
</evidence>
<dbReference type="InterPro" id="IPR007452">
    <property type="entry name" value="TamB_C"/>
</dbReference>
<organism evidence="7 8">
    <name type="scientific">Seohaeicola nanhaiensis</name>
    <dbReference type="NCBI Taxonomy" id="1387282"/>
    <lineage>
        <taxon>Bacteria</taxon>
        <taxon>Pseudomonadati</taxon>
        <taxon>Pseudomonadota</taxon>
        <taxon>Alphaproteobacteria</taxon>
        <taxon>Rhodobacterales</taxon>
        <taxon>Roseobacteraceae</taxon>
        <taxon>Seohaeicola</taxon>
    </lineage>
</organism>
<keyword evidence="5" id="KW-0732">Signal</keyword>
<sequence length="1325" mass="136461">MRRVLLATSVTLCLATPLAAQEKESGGFIVDFLESSLSGDNRFVTVTGLDGALSSRATLQRLTVADDEGVWLTITGAVLDWNRSALLRGNLVVTQLTAETIEVARKPGTTTTDDLPTPEAQPFSLPDLPVGITIDKLSVGRLSLAQPVAGIAADLTADGRLSLISGALDTKIEVERIDRPSDRIALTATYANDSRQIGLDLEVTEAEGGLVSQLLSIPGRPSVDLTVKGEGPVGDFAADIALATDGAERVRGKVTLGNDEGGGLAFGADLGGDITPILAESYREFFGTDAHLLLQGVTGADGSLSIPQLSVQANALDLSGALAIDGNGRLTKADLAGTITPPEGQTVVLPLGEPAVQVRHAEVRGGFDITTGNSWTLTTRVDGLNRSGITVEEARITASGDFEQGDQPRLDGTLSAGLTGLDLHDEALQQAVGAQVQLDGRFAWAGGTALSLEQMVLTGEDYTARLTARIDGLATGFAVDGQAEVEATDLSRFAGLADVDLGGAASLRLVGNGVPLGGAFDFRLDAEADDLTTGIAQVDPLIAGRTTVALDARRDETGTTLRAFTLDGKAISANARGTLKTGQADVTFRAALDEFGQVVPAFPGPVTLTGDLTQKDRDITGEVRFSGPNSSFAVANGTASLDGALDVTYRARLGGLDRLVPALDGVLAAEGRASRTTEAAWTVGAEASGTAGLSGKFRARFSEVTGIADIGFDAALDRLERLVPQLKGKLGARGMASRNENGTWRADVRTEGTAGIDGTFEATYEEATGDAKLTFDALFERLERLVPELRGDLAARGLAERSGDGHWQGEADVNGSAGISGRFDGNFEESSGDVALAFDAALARLDRIVRQFPGTLKARGTAARKGAEWSLDADATGPGGIEAAMLGTYDEDRKIADMTARGQAQLGLANAFVRPNTMSGLARFDLALRGTPGLDALGGTVTTSGASVAIPSVAQALTGIDATVRMADGTARIDLSGSSRAGGGFRVSGTAGLASPNTAALDIALNGIVLTDNLTYNTTADGQLRFSGPASGGGTLSGRIDFGPTEINVATASGAVGAAPIPDIFHVGEPADSRRTRARAGLIGNGNGGGGGGSRPIALDLVLSAPNRIFARGRGLDAELGGVVTVGGTTDRVVPSGQISLIRGVFDILGRRLQLDEGRITMQGRLEPYLEFRASTSTGDGTATLSIAGPLEAPVIQVTSVPERPSEEALALLLFGDKFTELSPLKIAQLGAQLATLGGSGGGFLGNIRKGLGVDSLDLGTDDDGNANVGIGSYISEKVYADVNVNAEGETEVNLNLDLTDSLTLKGSVGNTGDTGVGLFFERDY</sequence>
<comment type="subcellular location">
    <subcellularLocation>
        <location evidence="1">Membrane</location>
        <topology evidence="1">Single-pass membrane protein</topology>
    </subcellularLocation>
</comment>
<accession>A0ABV9KN21</accession>
<dbReference type="RefSeq" id="WP_380721788.1">
    <property type="nucleotide sequence ID" value="NZ_JBHSGI010000033.1"/>
</dbReference>
<evidence type="ECO:0000256" key="1">
    <source>
        <dbReference type="ARBA" id="ARBA00004167"/>
    </source>
</evidence>
<evidence type="ECO:0000256" key="5">
    <source>
        <dbReference type="SAM" id="SignalP"/>
    </source>
</evidence>
<feature type="chain" id="PRO_5045967077" evidence="5">
    <location>
        <begin position="21"/>
        <end position="1325"/>
    </location>
</feature>
<evidence type="ECO:0000313" key="8">
    <source>
        <dbReference type="Proteomes" id="UP001595973"/>
    </source>
</evidence>
<keyword evidence="3" id="KW-1133">Transmembrane helix</keyword>